<reference evidence="1" key="1">
    <citation type="submission" date="2022-07" db="EMBL/GenBank/DDBJ databases">
        <title>Phylogenomic reconstructions and comparative analyses of Kickxellomycotina fungi.</title>
        <authorList>
            <person name="Reynolds N.K."/>
            <person name="Stajich J.E."/>
            <person name="Barry K."/>
            <person name="Grigoriev I.V."/>
            <person name="Crous P."/>
            <person name="Smith M.E."/>
        </authorList>
    </citation>
    <scope>NUCLEOTIDE SEQUENCE</scope>
    <source>
        <strain evidence="1">CBS 109366</strain>
    </source>
</reference>
<name>A0ACC1K8B6_9FUNG</name>
<protein>
    <submittedName>
        <fullName evidence="1">Uncharacterized protein</fullName>
    </submittedName>
</protein>
<sequence>MDFAYESPARYDHSDSEDESTPAAVAAPSFVVRLGPAAPARAETLVVSLLPVSGSGLGDGRTQVGVVYAPAAPPKWQPLGASEQVHSGLARIFLCDGAVWAVAGAGMPTELHHGWVRAVAARLQPRRIVVVDALDADVIATGTSAMNTFRSPAVLASAIVIGLAAAVLNYAETAAIPCRHLRIDGHQVPSPLGAAEINALFDAAPSAPARPEAVLRRDVSTSLYV</sequence>
<organism evidence="1 2">
    <name type="scientific">Coemansia nantahalensis</name>
    <dbReference type="NCBI Taxonomy" id="2789366"/>
    <lineage>
        <taxon>Eukaryota</taxon>
        <taxon>Fungi</taxon>
        <taxon>Fungi incertae sedis</taxon>
        <taxon>Zoopagomycota</taxon>
        <taxon>Kickxellomycotina</taxon>
        <taxon>Kickxellomycetes</taxon>
        <taxon>Kickxellales</taxon>
        <taxon>Kickxellaceae</taxon>
        <taxon>Coemansia</taxon>
    </lineage>
</organism>
<keyword evidence="2" id="KW-1185">Reference proteome</keyword>
<dbReference type="EMBL" id="JANBUJ010000013">
    <property type="protein sequence ID" value="KAJ2775532.1"/>
    <property type="molecule type" value="Genomic_DNA"/>
</dbReference>
<proteinExistence type="predicted"/>
<dbReference type="Proteomes" id="UP001140234">
    <property type="component" value="Unassembled WGS sequence"/>
</dbReference>
<gene>
    <name evidence="1" type="ORF">IWQ57_000396</name>
</gene>
<evidence type="ECO:0000313" key="2">
    <source>
        <dbReference type="Proteomes" id="UP001140234"/>
    </source>
</evidence>
<comment type="caution">
    <text evidence="1">The sequence shown here is derived from an EMBL/GenBank/DDBJ whole genome shotgun (WGS) entry which is preliminary data.</text>
</comment>
<accession>A0ACC1K8B6</accession>
<evidence type="ECO:0000313" key="1">
    <source>
        <dbReference type="EMBL" id="KAJ2775532.1"/>
    </source>
</evidence>